<reference evidence="1 2" key="2">
    <citation type="journal article" date="2017" name="Nature">
        <title>The Apostasia genome and the evolution of orchids.</title>
        <authorList>
            <person name="Zhang G.Q."/>
            <person name="Liu K.W."/>
            <person name="Li Z."/>
            <person name="Lohaus R."/>
            <person name="Hsiao Y.Y."/>
            <person name="Niu S.C."/>
            <person name="Wang J.Y."/>
            <person name="Lin Y.C."/>
            <person name="Xu Q."/>
            <person name="Chen L.J."/>
            <person name="Yoshida K."/>
            <person name="Fujiwara S."/>
            <person name="Wang Z.W."/>
            <person name="Zhang Y.Q."/>
            <person name="Mitsuda N."/>
            <person name="Wang M."/>
            <person name="Liu G.H."/>
            <person name="Pecoraro L."/>
            <person name="Huang H.X."/>
            <person name="Xiao X.J."/>
            <person name="Lin M."/>
            <person name="Wu X.Y."/>
            <person name="Wu W.L."/>
            <person name="Chen Y.Y."/>
            <person name="Chang S.B."/>
            <person name="Sakamoto S."/>
            <person name="Ohme-Takagi M."/>
            <person name="Yagi M."/>
            <person name="Zeng S.J."/>
            <person name="Shen C.Y."/>
            <person name="Yeh C.M."/>
            <person name="Luo Y.B."/>
            <person name="Tsai W.C."/>
            <person name="Van de Peer Y."/>
            <person name="Liu Z.J."/>
        </authorList>
    </citation>
    <scope>NUCLEOTIDE SEQUENCE [LARGE SCALE GENOMIC DNA]</scope>
    <source>
        <tissue evidence="1">The whole plant</tissue>
    </source>
</reference>
<accession>A0A2I0VDP0</accession>
<reference evidence="1 2" key="1">
    <citation type="journal article" date="2016" name="Sci. Rep.">
        <title>The Dendrobium catenatum Lindl. genome sequence provides insights into polysaccharide synthase, floral development and adaptive evolution.</title>
        <authorList>
            <person name="Zhang G.Q."/>
            <person name="Xu Q."/>
            <person name="Bian C."/>
            <person name="Tsai W.C."/>
            <person name="Yeh C.M."/>
            <person name="Liu K.W."/>
            <person name="Yoshida K."/>
            <person name="Zhang L.S."/>
            <person name="Chang S.B."/>
            <person name="Chen F."/>
            <person name="Shi Y."/>
            <person name="Su Y.Y."/>
            <person name="Zhang Y.Q."/>
            <person name="Chen L.J."/>
            <person name="Yin Y."/>
            <person name="Lin M."/>
            <person name="Huang H."/>
            <person name="Deng H."/>
            <person name="Wang Z.W."/>
            <person name="Zhu S.L."/>
            <person name="Zhao X."/>
            <person name="Deng C."/>
            <person name="Niu S.C."/>
            <person name="Huang J."/>
            <person name="Wang M."/>
            <person name="Liu G.H."/>
            <person name="Yang H.J."/>
            <person name="Xiao X.J."/>
            <person name="Hsiao Y.Y."/>
            <person name="Wu W.L."/>
            <person name="Chen Y.Y."/>
            <person name="Mitsuda N."/>
            <person name="Ohme-Takagi M."/>
            <person name="Luo Y.B."/>
            <person name="Van de Peer Y."/>
            <person name="Liu Z.J."/>
        </authorList>
    </citation>
    <scope>NUCLEOTIDE SEQUENCE [LARGE SCALE GENOMIC DNA]</scope>
    <source>
        <tissue evidence="1">The whole plant</tissue>
    </source>
</reference>
<name>A0A2I0VDP0_9ASPA</name>
<gene>
    <name evidence="1" type="ORF">MA16_Dca028907</name>
</gene>
<proteinExistence type="predicted"/>
<keyword evidence="2" id="KW-1185">Reference proteome</keyword>
<evidence type="ECO:0000313" key="1">
    <source>
        <dbReference type="EMBL" id="PKU61526.1"/>
    </source>
</evidence>
<organism evidence="1 2">
    <name type="scientific">Dendrobium catenatum</name>
    <dbReference type="NCBI Taxonomy" id="906689"/>
    <lineage>
        <taxon>Eukaryota</taxon>
        <taxon>Viridiplantae</taxon>
        <taxon>Streptophyta</taxon>
        <taxon>Embryophyta</taxon>
        <taxon>Tracheophyta</taxon>
        <taxon>Spermatophyta</taxon>
        <taxon>Magnoliopsida</taxon>
        <taxon>Liliopsida</taxon>
        <taxon>Asparagales</taxon>
        <taxon>Orchidaceae</taxon>
        <taxon>Epidendroideae</taxon>
        <taxon>Malaxideae</taxon>
        <taxon>Dendrobiinae</taxon>
        <taxon>Dendrobium</taxon>
    </lineage>
</organism>
<evidence type="ECO:0000313" key="2">
    <source>
        <dbReference type="Proteomes" id="UP000233837"/>
    </source>
</evidence>
<dbReference type="AlphaFoldDB" id="A0A2I0VDP0"/>
<protein>
    <submittedName>
        <fullName evidence="1">Uncharacterized protein</fullName>
    </submittedName>
</protein>
<dbReference type="Proteomes" id="UP000233837">
    <property type="component" value="Unassembled WGS sequence"/>
</dbReference>
<dbReference type="EMBL" id="KZ504660">
    <property type="protein sequence ID" value="PKU61526.1"/>
    <property type="molecule type" value="Genomic_DNA"/>
</dbReference>
<sequence>MRRHKQTLNQFRRTLRLKSTGAITGGYCAGVFKLNEIKSAHGAPEMFQADGTPENPSVTALFFETEPLWSLICFLPFSHLACFARRPPSLVMDQRRRRSPDFAEDPIFPGRAPTVVHLRT</sequence>